<dbReference type="InParanoid" id="W7XCU7"/>
<evidence type="ECO:0000313" key="2">
    <source>
        <dbReference type="EMBL" id="EWS71626.1"/>
    </source>
</evidence>
<proteinExistence type="predicted"/>
<gene>
    <name evidence="2" type="ORF">TTHERM_002653442</name>
</gene>
<keyword evidence="1" id="KW-0472">Membrane</keyword>
<dbReference type="AlphaFoldDB" id="W7XCU7"/>
<feature type="transmembrane region" description="Helical" evidence="1">
    <location>
        <begin position="73"/>
        <end position="93"/>
    </location>
</feature>
<accession>W7XCU7</accession>
<feature type="non-terminal residue" evidence="2">
    <location>
        <position position="98"/>
    </location>
</feature>
<keyword evidence="3" id="KW-1185">Reference proteome</keyword>
<dbReference type="Proteomes" id="UP000009168">
    <property type="component" value="Unassembled WGS sequence"/>
</dbReference>
<dbReference type="KEGG" id="tet:TTHERM_002653442"/>
<keyword evidence="1 2" id="KW-0812">Transmembrane</keyword>
<keyword evidence="1" id="KW-1133">Transmembrane helix</keyword>
<protein>
    <submittedName>
        <fullName evidence="2">Transmembrane protein, putative</fullName>
    </submittedName>
</protein>
<feature type="transmembrane region" description="Helical" evidence="1">
    <location>
        <begin position="43"/>
        <end position="61"/>
    </location>
</feature>
<reference evidence="3" key="1">
    <citation type="journal article" date="2006" name="PLoS Biol.">
        <title>Macronuclear genome sequence of the ciliate Tetrahymena thermophila, a model eukaryote.</title>
        <authorList>
            <person name="Eisen J.A."/>
            <person name="Coyne R.S."/>
            <person name="Wu M."/>
            <person name="Wu D."/>
            <person name="Thiagarajan M."/>
            <person name="Wortman J.R."/>
            <person name="Badger J.H."/>
            <person name="Ren Q."/>
            <person name="Amedeo P."/>
            <person name="Jones K.M."/>
            <person name="Tallon L.J."/>
            <person name="Delcher A.L."/>
            <person name="Salzberg S.L."/>
            <person name="Silva J.C."/>
            <person name="Haas B.J."/>
            <person name="Majoros W.H."/>
            <person name="Farzad M."/>
            <person name="Carlton J.M."/>
            <person name="Smith R.K. Jr."/>
            <person name="Garg J."/>
            <person name="Pearlman R.E."/>
            <person name="Karrer K.M."/>
            <person name="Sun L."/>
            <person name="Manning G."/>
            <person name="Elde N.C."/>
            <person name="Turkewitz A.P."/>
            <person name="Asai D.J."/>
            <person name="Wilkes D.E."/>
            <person name="Wang Y."/>
            <person name="Cai H."/>
            <person name="Collins K."/>
            <person name="Stewart B.A."/>
            <person name="Lee S.R."/>
            <person name="Wilamowska K."/>
            <person name="Weinberg Z."/>
            <person name="Ruzzo W.L."/>
            <person name="Wloga D."/>
            <person name="Gaertig J."/>
            <person name="Frankel J."/>
            <person name="Tsao C.-C."/>
            <person name="Gorovsky M.A."/>
            <person name="Keeling P.J."/>
            <person name="Waller R.F."/>
            <person name="Patron N.J."/>
            <person name="Cherry J.M."/>
            <person name="Stover N.A."/>
            <person name="Krieger C.J."/>
            <person name="del Toro C."/>
            <person name="Ryder H.F."/>
            <person name="Williamson S.C."/>
            <person name="Barbeau R.A."/>
            <person name="Hamilton E.P."/>
            <person name="Orias E."/>
        </authorList>
    </citation>
    <scope>NUCLEOTIDE SEQUENCE [LARGE SCALE GENOMIC DNA]</scope>
    <source>
        <strain evidence="3">SB210</strain>
    </source>
</reference>
<sequence>KVTFSAVQSLKSIQLTIRQLFDIILKHQILKNGTSLPHFSQLWLSYHFICNMLFFLCNILHPNRENLNRQSQTNFNQSLLIFILIIADLVFSVNNINF</sequence>
<organism evidence="2 3">
    <name type="scientific">Tetrahymena thermophila (strain SB210)</name>
    <dbReference type="NCBI Taxonomy" id="312017"/>
    <lineage>
        <taxon>Eukaryota</taxon>
        <taxon>Sar</taxon>
        <taxon>Alveolata</taxon>
        <taxon>Ciliophora</taxon>
        <taxon>Intramacronucleata</taxon>
        <taxon>Oligohymenophorea</taxon>
        <taxon>Hymenostomatida</taxon>
        <taxon>Tetrahymenina</taxon>
        <taxon>Tetrahymenidae</taxon>
        <taxon>Tetrahymena</taxon>
    </lineage>
</organism>
<name>W7XCU7_TETTS</name>
<feature type="non-terminal residue" evidence="2">
    <location>
        <position position="1"/>
    </location>
</feature>
<dbReference type="GeneID" id="24442662"/>
<evidence type="ECO:0000313" key="3">
    <source>
        <dbReference type="Proteomes" id="UP000009168"/>
    </source>
</evidence>
<evidence type="ECO:0000256" key="1">
    <source>
        <dbReference type="SAM" id="Phobius"/>
    </source>
</evidence>
<dbReference type="EMBL" id="GG662412">
    <property type="protein sequence ID" value="EWS71626.1"/>
    <property type="molecule type" value="Genomic_DNA"/>
</dbReference>
<dbReference type="RefSeq" id="XP_012655839.1">
    <property type="nucleotide sequence ID" value="XM_012800385.1"/>
</dbReference>